<proteinExistence type="predicted"/>
<keyword evidence="2" id="KW-0808">Transferase</keyword>
<keyword evidence="3" id="KW-1185">Reference proteome</keyword>
<gene>
    <name evidence="2" type="ORF">PHMEG_00013778</name>
</gene>
<accession>A0A225W5X9</accession>
<dbReference type="Pfam" id="PF00078">
    <property type="entry name" value="RVT_1"/>
    <property type="match status" value="1"/>
</dbReference>
<keyword evidence="2" id="KW-0540">Nuclease</keyword>
<dbReference type="AlphaFoldDB" id="A0A225W5X9"/>
<dbReference type="InterPro" id="IPR043502">
    <property type="entry name" value="DNA/RNA_pol_sf"/>
</dbReference>
<evidence type="ECO:0000313" key="3">
    <source>
        <dbReference type="Proteomes" id="UP000198211"/>
    </source>
</evidence>
<dbReference type="OrthoDB" id="117013at2759"/>
<dbReference type="EMBL" id="NBNE01001703">
    <property type="protein sequence ID" value="OWZ12975.1"/>
    <property type="molecule type" value="Genomic_DNA"/>
</dbReference>
<name>A0A225W5X9_9STRA</name>
<evidence type="ECO:0000259" key="1">
    <source>
        <dbReference type="PROSITE" id="PS50878"/>
    </source>
</evidence>
<feature type="domain" description="Reverse transcriptase" evidence="1">
    <location>
        <begin position="65"/>
        <end position="287"/>
    </location>
</feature>
<evidence type="ECO:0000313" key="2">
    <source>
        <dbReference type="EMBL" id="OWZ12975.1"/>
    </source>
</evidence>
<keyword evidence="2" id="KW-0378">Hydrolase</keyword>
<dbReference type="PROSITE" id="PS50878">
    <property type="entry name" value="RT_POL"/>
    <property type="match status" value="1"/>
</dbReference>
<keyword evidence="2" id="KW-0548">Nucleotidyltransferase</keyword>
<dbReference type="SUPFAM" id="SSF56672">
    <property type="entry name" value="DNA/RNA polymerases"/>
    <property type="match status" value="1"/>
</dbReference>
<sequence length="287" mass="32053">MEGKYILQQLTTRQLVCEHFKKQFALPARQPIWPDPEARALDRPITADELAGADVLAPELAALLNAKFERGEPLDLGEGTSLYLPKPNKPRGECSSLRPIVLFNSIRKAISLLVLNRISPAVNGFLSPHQSGFRKARNTADAVWTHRWLCARTQRFKETIHVLGIDLSRVFDTIDRTKLIATLKEFLTDDEIRLIKLLLAYTPLALRVNGGQAMDPFESNTGTCQGDSLSPVLFVVYLEAALRDVAKELSVPYPLLEQMVVYADDADFICHDPAIIELVLHTKTGNL</sequence>
<dbReference type="PANTHER" id="PTHR47027:SF20">
    <property type="entry name" value="REVERSE TRANSCRIPTASE-LIKE PROTEIN WITH RNA-DIRECTED DNA POLYMERASE DOMAIN"/>
    <property type="match status" value="1"/>
</dbReference>
<comment type="caution">
    <text evidence="2">The sequence shown here is derived from an EMBL/GenBank/DDBJ whole genome shotgun (WGS) entry which is preliminary data.</text>
</comment>
<dbReference type="STRING" id="4795.A0A225W5X9"/>
<protein>
    <submittedName>
        <fullName evidence="2">Endonuclease Reverse transcriptase</fullName>
    </submittedName>
</protein>
<keyword evidence="2" id="KW-0255">Endonuclease</keyword>
<dbReference type="Proteomes" id="UP000198211">
    <property type="component" value="Unassembled WGS sequence"/>
</dbReference>
<dbReference type="GO" id="GO:0004519">
    <property type="term" value="F:endonuclease activity"/>
    <property type="evidence" value="ECO:0007669"/>
    <property type="project" value="UniProtKB-KW"/>
</dbReference>
<dbReference type="PANTHER" id="PTHR47027">
    <property type="entry name" value="REVERSE TRANSCRIPTASE DOMAIN-CONTAINING PROTEIN"/>
    <property type="match status" value="1"/>
</dbReference>
<organism evidence="2 3">
    <name type="scientific">Phytophthora megakarya</name>
    <dbReference type="NCBI Taxonomy" id="4795"/>
    <lineage>
        <taxon>Eukaryota</taxon>
        <taxon>Sar</taxon>
        <taxon>Stramenopiles</taxon>
        <taxon>Oomycota</taxon>
        <taxon>Peronosporomycetes</taxon>
        <taxon>Peronosporales</taxon>
        <taxon>Peronosporaceae</taxon>
        <taxon>Phytophthora</taxon>
    </lineage>
</organism>
<dbReference type="GO" id="GO:0003964">
    <property type="term" value="F:RNA-directed DNA polymerase activity"/>
    <property type="evidence" value="ECO:0007669"/>
    <property type="project" value="UniProtKB-KW"/>
</dbReference>
<reference evidence="3" key="1">
    <citation type="submission" date="2017-03" db="EMBL/GenBank/DDBJ databases">
        <title>Phytopthora megakarya and P. palmivora, two closely related causual agents of cacao black pod achieved similar genome size and gene model numbers by different mechanisms.</title>
        <authorList>
            <person name="Ali S."/>
            <person name="Shao J."/>
            <person name="Larry D.J."/>
            <person name="Kronmiller B."/>
            <person name="Shen D."/>
            <person name="Strem M.D."/>
            <person name="Melnick R.L."/>
            <person name="Guiltinan M.J."/>
            <person name="Tyler B.M."/>
            <person name="Meinhardt L.W."/>
            <person name="Bailey B.A."/>
        </authorList>
    </citation>
    <scope>NUCLEOTIDE SEQUENCE [LARGE SCALE GENOMIC DNA]</scope>
    <source>
        <strain evidence="3">zdho120</strain>
    </source>
</reference>
<dbReference type="InterPro" id="IPR000477">
    <property type="entry name" value="RT_dom"/>
</dbReference>
<keyword evidence="2" id="KW-0695">RNA-directed DNA polymerase</keyword>